<dbReference type="Proteomes" id="UP001244787">
    <property type="component" value="Unassembled WGS sequence"/>
</dbReference>
<keyword evidence="2" id="KW-1185">Reference proteome</keyword>
<evidence type="ECO:0000313" key="2">
    <source>
        <dbReference type="Proteomes" id="UP001244787"/>
    </source>
</evidence>
<organism evidence="1 2">
    <name type="scientific">Aequorivita aurantiaca</name>
    <dbReference type="NCBI Taxonomy" id="3053356"/>
    <lineage>
        <taxon>Bacteria</taxon>
        <taxon>Pseudomonadati</taxon>
        <taxon>Bacteroidota</taxon>
        <taxon>Flavobacteriia</taxon>
        <taxon>Flavobacteriales</taxon>
        <taxon>Flavobacteriaceae</taxon>
        <taxon>Aequorivita</taxon>
    </lineage>
</organism>
<proteinExistence type="predicted"/>
<gene>
    <name evidence="1" type="ORF">QRD02_03715</name>
</gene>
<sequence length="76" mass="8726">MLRFLLDETPNLDYKIALKKPIPIKCIQIDEPFEVESMEGTMKGKAGDWLMIGVNGEKYVCDAAIFQKTYRIIDDN</sequence>
<evidence type="ECO:0000313" key="1">
    <source>
        <dbReference type="EMBL" id="MDN3723478.1"/>
    </source>
</evidence>
<reference evidence="1 2" key="1">
    <citation type="submission" date="2023-06" db="EMBL/GenBank/DDBJ databases">
        <authorList>
            <person name="Ye Y.-Q."/>
            <person name="Du Z.-J."/>
        </authorList>
    </citation>
    <scope>NUCLEOTIDE SEQUENCE [LARGE SCALE GENOMIC DNA]</scope>
    <source>
        <strain evidence="1 2">SDUM287046</strain>
    </source>
</reference>
<dbReference type="EMBL" id="JAUGQQ010000002">
    <property type="protein sequence ID" value="MDN3723478.1"/>
    <property type="molecule type" value="Genomic_DNA"/>
</dbReference>
<dbReference type="RefSeq" id="WP_290253571.1">
    <property type="nucleotide sequence ID" value="NZ_JAUGQQ010000002.1"/>
</dbReference>
<dbReference type="Pfam" id="PF14083">
    <property type="entry name" value="PGDYG"/>
    <property type="match status" value="1"/>
</dbReference>
<name>A0ABT8DF54_9FLAO</name>
<protein>
    <submittedName>
        <fullName evidence="1">PGDYG domain-containing protein</fullName>
    </submittedName>
</protein>
<comment type="caution">
    <text evidence="1">The sequence shown here is derived from an EMBL/GenBank/DDBJ whole genome shotgun (WGS) entry which is preliminary data.</text>
</comment>
<accession>A0ABT8DF54</accession>
<dbReference type="InterPro" id="IPR025688">
    <property type="entry name" value="PGDYG_prot"/>
</dbReference>